<sequence>MSGMKQFSYQELAAYVLQRLDKNRDGKLTLDEMDSILPTAQTKQQMTELIAKYDLNKDGAVDVQELRLMLETEKCSRD</sequence>
<dbReference type="InterPro" id="IPR018247">
    <property type="entry name" value="EF_Hand_1_Ca_BS"/>
</dbReference>
<dbReference type="Proteomes" id="UP000230066">
    <property type="component" value="Unassembled WGS sequence"/>
</dbReference>
<dbReference type="GO" id="GO:0005509">
    <property type="term" value="F:calcium ion binding"/>
    <property type="evidence" value="ECO:0007669"/>
    <property type="project" value="InterPro"/>
</dbReference>
<dbReference type="Pfam" id="PF13499">
    <property type="entry name" value="EF-hand_7"/>
    <property type="match status" value="1"/>
</dbReference>
<dbReference type="InterPro" id="IPR002048">
    <property type="entry name" value="EF_hand_dom"/>
</dbReference>
<comment type="caution">
    <text evidence="3">The sequence shown here is derived from an EMBL/GenBank/DDBJ whole genome shotgun (WGS) entry which is preliminary data.</text>
</comment>
<gene>
    <name evidence="3" type="ORF">D915_004835</name>
</gene>
<dbReference type="AlphaFoldDB" id="A0A4E0RB20"/>
<dbReference type="PROSITE" id="PS50222">
    <property type="entry name" value="EF_HAND_2"/>
    <property type="match status" value="1"/>
</dbReference>
<evidence type="ECO:0000259" key="2">
    <source>
        <dbReference type="PROSITE" id="PS50222"/>
    </source>
</evidence>
<organism evidence="3 4">
    <name type="scientific">Fasciola hepatica</name>
    <name type="common">Liver fluke</name>
    <dbReference type="NCBI Taxonomy" id="6192"/>
    <lineage>
        <taxon>Eukaryota</taxon>
        <taxon>Metazoa</taxon>
        <taxon>Spiralia</taxon>
        <taxon>Lophotrochozoa</taxon>
        <taxon>Platyhelminthes</taxon>
        <taxon>Trematoda</taxon>
        <taxon>Digenea</taxon>
        <taxon>Plagiorchiida</taxon>
        <taxon>Echinostomata</taxon>
        <taxon>Echinostomatoidea</taxon>
        <taxon>Fasciolidae</taxon>
        <taxon>Fasciola</taxon>
    </lineage>
</organism>
<dbReference type="CDD" id="cd00051">
    <property type="entry name" value="EFh"/>
    <property type="match status" value="1"/>
</dbReference>
<dbReference type="SUPFAM" id="SSF47473">
    <property type="entry name" value="EF-hand"/>
    <property type="match status" value="1"/>
</dbReference>
<protein>
    <recommendedName>
        <fullName evidence="2">EF-hand domain-containing protein</fullName>
    </recommendedName>
</protein>
<dbReference type="InterPro" id="IPR011992">
    <property type="entry name" value="EF-hand-dom_pair"/>
</dbReference>
<evidence type="ECO:0000313" key="3">
    <source>
        <dbReference type="EMBL" id="THD24396.1"/>
    </source>
</evidence>
<feature type="domain" description="EF-hand" evidence="2">
    <location>
        <begin position="41"/>
        <end position="76"/>
    </location>
</feature>
<evidence type="ECO:0000313" key="4">
    <source>
        <dbReference type="Proteomes" id="UP000230066"/>
    </source>
</evidence>
<dbReference type="SMART" id="SM00054">
    <property type="entry name" value="EFh"/>
    <property type="match status" value="2"/>
</dbReference>
<proteinExistence type="predicted"/>
<keyword evidence="1" id="KW-0106">Calcium</keyword>
<dbReference type="EMBL" id="JXXN02001622">
    <property type="protein sequence ID" value="THD24396.1"/>
    <property type="molecule type" value="Genomic_DNA"/>
</dbReference>
<dbReference type="PROSITE" id="PS00018">
    <property type="entry name" value="EF_HAND_1"/>
    <property type="match status" value="1"/>
</dbReference>
<accession>A0A4E0RB20</accession>
<name>A0A4E0RB20_FASHE</name>
<evidence type="ECO:0000256" key="1">
    <source>
        <dbReference type="ARBA" id="ARBA00022837"/>
    </source>
</evidence>
<dbReference type="Gene3D" id="1.10.238.10">
    <property type="entry name" value="EF-hand"/>
    <property type="match status" value="1"/>
</dbReference>
<keyword evidence="4" id="KW-1185">Reference proteome</keyword>
<reference evidence="3" key="1">
    <citation type="submission" date="2019-03" db="EMBL/GenBank/DDBJ databases">
        <title>Improved annotation for the trematode Fasciola hepatica.</title>
        <authorList>
            <person name="Choi Y.-J."/>
            <person name="Martin J."/>
            <person name="Mitreva M."/>
        </authorList>
    </citation>
    <scope>NUCLEOTIDE SEQUENCE [LARGE SCALE GENOMIC DNA]</scope>
</reference>